<sequence>MFSQNFLAGPGVGLIFDPVSNALIGVSKTFTENTFGFTITAEEIRGGPGNMLFGKYYHDAGLTVSVTDCMFDLKYIGFITGTNPRQGGIVLKEESLSVGVVGNSVTVSETPVAFNGSMIGWYRKPSETEWNIGTISGTTMAIPSAKQNDTYCVKYFYQNLNAKSITINAQYVPKTVHLVIINDLFPANIQGTSISSSSPKAGRLITDIPNFQFDGSGDLTLAAASAATVPLTGSALAVSSSDTCEDESYYATMTEEIYGAVWQDNVVAIAVENGDVTLAQSGSETLIVRAVFGDNTPAQRMPNSAFTFAVEANPASTATGTTVGQNTGVINAGNTDGQCVVSVNLTGYTDKVEPAYVLVNVTG</sequence>
<evidence type="ECO:0000313" key="1">
    <source>
        <dbReference type="EMBL" id="DAF59648.1"/>
    </source>
</evidence>
<reference evidence="1" key="1">
    <citation type="journal article" date="2021" name="Proc. Natl. Acad. Sci. U.S.A.">
        <title>A Catalog of Tens of Thousands of Viruses from Human Metagenomes Reveals Hidden Associations with Chronic Diseases.</title>
        <authorList>
            <person name="Tisza M.J."/>
            <person name="Buck C.B."/>
        </authorList>
    </citation>
    <scope>NUCLEOTIDE SEQUENCE</scope>
    <source>
        <strain evidence="1">Ct0Wl9</strain>
    </source>
</reference>
<name>A0A8S5T944_9CAUD</name>
<proteinExistence type="predicted"/>
<protein>
    <submittedName>
        <fullName evidence="1">Structural protein</fullName>
    </submittedName>
</protein>
<accession>A0A8S5T944</accession>
<organism evidence="1">
    <name type="scientific">Siphoviridae sp. ct0Wl9</name>
    <dbReference type="NCBI Taxonomy" id="2827763"/>
    <lineage>
        <taxon>Viruses</taxon>
        <taxon>Duplodnaviria</taxon>
        <taxon>Heunggongvirae</taxon>
        <taxon>Uroviricota</taxon>
        <taxon>Caudoviricetes</taxon>
    </lineage>
</organism>
<dbReference type="EMBL" id="BK032775">
    <property type="protein sequence ID" value="DAF59648.1"/>
    <property type="molecule type" value="Genomic_DNA"/>
</dbReference>